<feature type="region of interest" description="Disordered" evidence="9">
    <location>
        <begin position="1"/>
        <end position="25"/>
    </location>
</feature>
<dbReference type="InterPro" id="IPR003439">
    <property type="entry name" value="ABC_transporter-like_ATP-bd"/>
</dbReference>
<keyword evidence="3 10" id="KW-0812">Transmembrane</keyword>
<dbReference type="SUPFAM" id="SSF90123">
    <property type="entry name" value="ABC transporter transmembrane region"/>
    <property type="match status" value="1"/>
</dbReference>
<evidence type="ECO:0000256" key="9">
    <source>
        <dbReference type="SAM" id="MobiDB-lite"/>
    </source>
</evidence>
<dbReference type="OrthoDB" id="18720at2759"/>
<feature type="transmembrane region" description="Helical" evidence="10">
    <location>
        <begin position="338"/>
        <end position="361"/>
    </location>
</feature>
<dbReference type="Proteomes" id="UP000695562">
    <property type="component" value="Unassembled WGS sequence"/>
</dbReference>
<feature type="non-terminal residue" evidence="12">
    <location>
        <position position="1"/>
    </location>
</feature>
<evidence type="ECO:0000256" key="1">
    <source>
        <dbReference type="ARBA" id="ARBA00004141"/>
    </source>
</evidence>
<feature type="domain" description="ABC transmembrane type-1" evidence="11">
    <location>
        <begin position="121"/>
        <end position="396"/>
    </location>
</feature>
<proteinExistence type="predicted"/>
<keyword evidence="8 10" id="KW-0472">Membrane</keyword>
<keyword evidence="6" id="KW-0067">ATP-binding</keyword>
<dbReference type="Pfam" id="PF00664">
    <property type="entry name" value="ABC_membrane"/>
    <property type="match status" value="1"/>
</dbReference>
<evidence type="ECO:0000256" key="10">
    <source>
        <dbReference type="SAM" id="Phobius"/>
    </source>
</evidence>
<protein>
    <recommendedName>
        <fullName evidence="11">ABC transmembrane type-1 domain-containing protein</fullName>
    </recommendedName>
</protein>
<dbReference type="InterPro" id="IPR050173">
    <property type="entry name" value="ABC_transporter_C-like"/>
</dbReference>
<evidence type="ECO:0000256" key="4">
    <source>
        <dbReference type="ARBA" id="ARBA00022737"/>
    </source>
</evidence>
<organism evidence="12 13">
    <name type="scientific">Polysphondylium violaceum</name>
    <dbReference type="NCBI Taxonomy" id="133409"/>
    <lineage>
        <taxon>Eukaryota</taxon>
        <taxon>Amoebozoa</taxon>
        <taxon>Evosea</taxon>
        <taxon>Eumycetozoa</taxon>
        <taxon>Dictyostelia</taxon>
        <taxon>Dictyosteliales</taxon>
        <taxon>Dictyosteliaceae</taxon>
        <taxon>Polysphondylium</taxon>
    </lineage>
</organism>
<keyword evidence="2" id="KW-0813">Transport</keyword>
<dbReference type="InterPro" id="IPR044746">
    <property type="entry name" value="ABCC_6TM_D1"/>
</dbReference>
<dbReference type="GO" id="GO:0140359">
    <property type="term" value="F:ABC-type transporter activity"/>
    <property type="evidence" value="ECO:0007669"/>
    <property type="project" value="InterPro"/>
</dbReference>
<evidence type="ECO:0000313" key="13">
    <source>
        <dbReference type="Proteomes" id="UP000695562"/>
    </source>
</evidence>
<dbReference type="GO" id="GO:0016887">
    <property type="term" value="F:ATP hydrolysis activity"/>
    <property type="evidence" value="ECO:0007669"/>
    <property type="project" value="InterPro"/>
</dbReference>
<dbReference type="PROSITE" id="PS50929">
    <property type="entry name" value="ABC_TM1F"/>
    <property type="match status" value="1"/>
</dbReference>
<dbReference type="Pfam" id="PF00005">
    <property type="entry name" value="ABC_tran"/>
    <property type="match status" value="1"/>
</dbReference>
<name>A0A8J4PLJ0_9MYCE</name>
<evidence type="ECO:0000256" key="2">
    <source>
        <dbReference type="ARBA" id="ARBA00022448"/>
    </source>
</evidence>
<dbReference type="CDD" id="cd18579">
    <property type="entry name" value="ABC_6TM_ABCC_D1"/>
    <property type="match status" value="1"/>
</dbReference>
<evidence type="ECO:0000256" key="6">
    <source>
        <dbReference type="ARBA" id="ARBA00022840"/>
    </source>
</evidence>
<accession>A0A8J4PLJ0</accession>
<keyword evidence="7 10" id="KW-1133">Transmembrane helix</keyword>
<dbReference type="InterPro" id="IPR027417">
    <property type="entry name" value="P-loop_NTPase"/>
</dbReference>
<evidence type="ECO:0000256" key="8">
    <source>
        <dbReference type="ARBA" id="ARBA00023136"/>
    </source>
</evidence>
<dbReference type="EMBL" id="AJWJ01000707">
    <property type="protein sequence ID" value="KAF2069247.1"/>
    <property type="molecule type" value="Genomic_DNA"/>
</dbReference>
<evidence type="ECO:0000259" key="11">
    <source>
        <dbReference type="PROSITE" id="PS50929"/>
    </source>
</evidence>
<evidence type="ECO:0000256" key="3">
    <source>
        <dbReference type="ARBA" id="ARBA00022692"/>
    </source>
</evidence>
<gene>
    <name evidence="12" type="ORF">CYY_009432</name>
</gene>
<comment type="subcellular location">
    <subcellularLocation>
        <location evidence="1">Membrane</location>
        <topology evidence="1">Multi-pass membrane protein</topology>
    </subcellularLocation>
</comment>
<feature type="transmembrane region" description="Helical" evidence="10">
    <location>
        <begin position="241"/>
        <end position="267"/>
    </location>
</feature>
<evidence type="ECO:0000256" key="5">
    <source>
        <dbReference type="ARBA" id="ARBA00022741"/>
    </source>
</evidence>
<reference evidence="12" key="1">
    <citation type="submission" date="2020-01" db="EMBL/GenBank/DDBJ databases">
        <title>Development of genomics and gene disruption for Polysphondylium violaceum indicates a role for the polyketide synthase stlB in stalk morphogenesis.</title>
        <authorList>
            <person name="Narita B."/>
            <person name="Kawabe Y."/>
            <person name="Kin K."/>
            <person name="Saito T."/>
            <person name="Gibbs R."/>
            <person name="Kuspa A."/>
            <person name="Muzny D."/>
            <person name="Queller D."/>
            <person name="Richards S."/>
            <person name="Strassman J."/>
            <person name="Sucgang R."/>
            <person name="Worley K."/>
            <person name="Schaap P."/>
        </authorList>
    </citation>
    <scope>NUCLEOTIDE SEQUENCE</scope>
    <source>
        <strain evidence="12">QSvi11</strain>
    </source>
</reference>
<dbReference type="FunFam" id="1.20.1560.10:FF:000006">
    <property type="entry name" value="ATP-binding cassette, sub-family C (CFTR/MRP), member 9"/>
    <property type="match status" value="1"/>
</dbReference>
<keyword evidence="5" id="KW-0547">Nucleotide-binding</keyword>
<feature type="transmembrane region" description="Helical" evidence="10">
    <location>
        <begin position="145"/>
        <end position="164"/>
    </location>
</feature>
<evidence type="ECO:0000256" key="7">
    <source>
        <dbReference type="ARBA" id="ARBA00022989"/>
    </source>
</evidence>
<comment type="caution">
    <text evidence="12">The sequence shown here is derived from an EMBL/GenBank/DDBJ whole genome shotgun (WGS) entry which is preliminary data.</text>
</comment>
<keyword evidence="4" id="KW-0677">Repeat</keyword>
<dbReference type="GO" id="GO:0016020">
    <property type="term" value="C:membrane"/>
    <property type="evidence" value="ECO:0007669"/>
    <property type="project" value="UniProtKB-SubCell"/>
</dbReference>
<dbReference type="InterPro" id="IPR036640">
    <property type="entry name" value="ABC1_TM_sf"/>
</dbReference>
<dbReference type="Gene3D" id="1.20.1560.10">
    <property type="entry name" value="ABC transporter type 1, transmembrane domain"/>
    <property type="match status" value="1"/>
</dbReference>
<feature type="transmembrane region" description="Helical" evidence="10">
    <location>
        <begin position="373"/>
        <end position="399"/>
    </location>
</feature>
<dbReference type="PANTHER" id="PTHR24223">
    <property type="entry name" value="ATP-BINDING CASSETTE SUB-FAMILY C"/>
    <property type="match status" value="1"/>
</dbReference>
<evidence type="ECO:0000313" key="12">
    <source>
        <dbReference type="EMBL" id="KAF2069247.1"/>
    </source>
</evidence>
<dbReference type="GO" id="GO:0005524">
    <property type="term" value="F:ATP binding"/>
    <property type="evidence" value="ECO:0007669"/>
    <property type="project" value="UniProtKB-KW"/>
</dbReference>
<sequence>MTNHTDIEEPTNGSKDYNKPSLKQKRRKNYRTFNHNPEENANLVQRLTYSFLHPLMSVGVKRPLTSNDMYPISKRDDSYINYTLFSKNWDSLKKENTNRILLKTLHQTFGWEFHLGNLYKLISDLSEFISPFMISKMMLFLQDETIPFSYGLLYSVILTLGYLVHSFCASYWEYKVKIVSIKVKGSLVNAIYKKSLSISNAVRERDGQSKGNTVNLMSSDVDSIGDFCTYGQTSVSATLQIIISIILLYRLLGWSCLVGFATLIFFIPLNYWASMKASDLEDVLWEIKDERASKMSEVIQSIRVLKFYGWINIMTERITNSRLAEVVQIKKIQLLDSFLYFLWGTIPDVVVVTSFSTYILMGYVLDVNTLMTALSLFFIVRAPLGILPHMLTGVSLVMVSVKRVEKFLINEELQNGDQDSNQSLHFGFVENKDYINKNNLAVSLQSASFQWTIPQNLEEDGEQEQTELKEEKEEDQRLTGQLLNQTLNIPKGKLSIIIGPVGSGKSSLLSAILGDMKLKSGGFSRKGRIGYVSQLPWILNGTVRDNIIFGAEFDEK</sequence>
<dbReference type="SUPFAM" id="SSF52540">
    <property type="entry name" value="P-loop containing nucleoside triphosphate hydrolases"/>
    <property type="match status" value="1"/>
</dbReference>
<dbReference type="Gene3D" id="3.40.50.300">
    <property type="entry name" value="P-loop containing nucleotide triphosphate hydrolases"/>
    <property type="match status" value="1"/>
</dbReference>
<keyword evidence="13" id="KW-1185">Reference proteome</keyword>
<dbReference type="InterPro" id="IPR011527">
    <property type="entry name" value="ABC1_TM_dom"/>
</dbReference>
<dbReference type="AlphaFoldDB" id="A0A8J4PLJ0"/>